<evidence type="ECO:0000256" key="7">
    <source>
        <dbReference type="ARBA" id="ARBA00022857"/>
    </source>
</evidence>
<dbReference type="SUPFAM" id="SSF51735">
    <property type="entry name" value="NAD(P)-binding Rossmann-fold domains"/>
    <property type="match status" value="1"/>
</dbReference>
<feature type="domain" description="AB hydrolase-1" evidence="11">
    <location>
        <begin position="504"/>
        <end position="609"/>
    </location>
</feature>
<dbReference type="SUPFAM" id="SSF53474">
    <property type="entry name" value="alpha/beta-Hydrolases"/>
    <property type="match status" value="1"/>
</dbReference>
<organism evidence="12 13">
    <name type="scientific">Symbiodinium necroappetens</name>
    <dbReference type="NCBI Taxonomy" id="1628268"/>
    <lineage>
        <taxon>Eukaryota</taxon>
        <taxon>Sar</taxon>
        <taxon>Alveolata</taxon>
        <taxon>Dinophyceae</taxon>
        <taxon>Suessiales</taxon>
        <taxon>Symbiodiniaceae</taxon>
        <taxon>Symbiodinium</taxon>
    </lineage>
</organism>
<dbReference type="Gene3D" id="3.40.50.720">
    <property type="entry name" value="NAD(P)-binding Rossmann-like Domain"/>
    <property type="match status" value="1"/>
</dbReference>
<evidence type="ECO:0000259" key="11">
    <source>
        <dbReference type="Pfam" id="PF00561"/>
    </source>
</evidence>
<dbReference type="Gene3D" id="3.40.50.1820">
    <property type="entry name" value="alpha/beta hydrolase"/>
    <property type="match status" value="1"/>
</dbReference>
<evidence type="ECO:0000256" key="3">
    <source>
        <dbReference type="ARBA" id="ARBA00010088"/>
    </source>
</evidence>
<evidence type="ECO:0000313" key="12">
    <source>
        <dbReference type="EMBL" id="CAE7541071.1"/>
    </source>
</evidence>
<evidence type="ECO:0000256" key="2">
    <source>
        <dbReference type="ARBA" id="ARBA00005821"/>
    </source>
</evidence>
<keyword evidence="9" id="KW-0149">Chlorophyll biosynthesis</keyword>
<dbReference type="AlphaFoldDB" id="A0A812TU68"/>
<evidence type="ECO:0000256" key="8">
    <source>
        <dbReference type="ARBA" id="ARBA00023002"/>
    </source>
</evidence>
<keyword evidence="6" id="KW-0378">Hydrolase</keyword>
<dbReference type="InterPro" id="IPR036291">
    <property type="entry name" value="NAD(P)-bd_dom_sf"/>
</dbReference>
<dbReference type="InterPro" id="IPR002410">
    <property type="entry name" value="Peptidase_S33"/>
</dbReference>
<evidence type="ECO:0000256" key="10">
    <source>
        <dbReference type="SAM" id="MobiDB-lite"/>
    </source>
</evidence>
<evidence type="ECO:0000256" key="1">
    <source>
        <dbReference type="ARBA" id="ARBA00005173"/>
    </source>
</evidence>
<dbReference type="GO" id="GO:0015995">
    <property type="term" value="P:chlorophyll biosynthetic process"/>
    <property type="evidence" value="ECO:0007669"/>
    <property type="project" value="UniProtKB-UniPathway"/>
</dbReference>
<dbReference type="InterPro" id="IPR000073">
    <property type="entry name" value="AB_hydrolase_1"/>
</dbReference>
<dbReference type="Pfam" id="PF00561">
    <property type="entry name" value="Abhydrolase_1"/>
    <property type="match status" value="1"/>
</dbReference>
<keyword evidence="5" id="KW-0602">Photosynthesis</keyword>
<keyword evidence="7" id="KW-0521">NADP</keyword>
<dbReference type="NCBIfam" id="TIGR01289">
    <property type="entry name" value="LPOR"/>
    <property type="match status" value="1"/>
</dbReference>
<sequence length="1107" mass="118985">MGHSQLLCRSVVDDFWTANGTYAQRRGRGSEPIGTPRTMALETAFTSVHVARHDLVASAKAPGHSASASQKPLASLGSSSSNLQTAAALAAGVAAFAGGRQRRAPAFRRSTVGRRAFFDFASQPSKKTVIITGASSGLGLATAKELVKSGEWRVIMACRDYVKAERVAKENDFPEDSYIVQHLDLAANNSVRQFVRTFRTLNIPLDALVCNAAIYFPNAHKEGAFLPGLFPGGGPRWSADGHELSFASNYLGHFLLCNLLLEDLQKSTMKPARCIILGTVTASINDKEVGGMIPPVADLGGLEGLEAGMKQPVTMIDGGRFNGAKAYKDSKVCDVMLMRELHKRFHDKTGVCFASLYPGCIAETNLFREHYPVFRFLFPILQKEVTNAYVSEEEAGRRLAKCVADPAYAQSGVYFSWGGESGTGGAGGTDAVENVGASNDKFLQYGSFRTLKENEIGGQAADEERCRTLMTRWAVQSTVGLLAPGCGDGFDLYYEEHGSPDAIPVVFLHGGPGAGCSRRMAQLFDPEKYRVILFDQRGCGKSSRKDSANAEDQLEGNTTWHLVEDLEVLRAHLKIDRWVVCGGSWGTCLALAYASKHPACVLGMVLRAVFLFRNEELEYFCGPKGGARSLARGAWDSFAGWLPWAETCSARAIAAAFRRAALGEDASVSPTDALSKWRAWENHLFAQRAKNLKLQPSKLSSDLPEAKVPAKPWPKPGKFNVQALLTLHYVAERGFFPEGSELLDSAATFAFPLKLVHGQNDCICPAVNAEDLARAVGPSAELLLTDGGHSQWDAGNIDAFVRATDQVELGRQAVMWFDVLEVWLRLDGKLHSFVEVAQSSTLYAARYREYQRTRMKRLVLMDQPTRHVQTEEPRVLELDCRSRAVEATEGHELKSRKRRRQAARQSQEEETEIFVNAPRLKTHPDGACELRRPAKRRRIRSQLVLPDGWEVYKKQIFRVRPPPEVCRDTFAKAPVSSLTGVSGGGILASSASSTGSAGVSSSALAAPGSSIFTGGGGSSGGIFSLSPSSGAATGATSAASSGSIFGTAAGSTFGSAGSIFGQGAGAGAGPAGAAFGAAASAQSGPSMFAQAFQQSRPGPGAARRRRR</sequence>
<comment type="similarity">
    <text evidence="3">Belongs to the peptidase S33 family.</text>
</comment>
<reference evidence="12" key="1">
    <citation type="submission" date="2021-02" db="EMBL/GenBank/DDBJ databases">
        <authorList>
            <person name="Dougan E. K."/>
            <person name="Rhodes N."/>
            <person name="Thang M."/>
            <person name="Chan C."/>
        </authorList>
    </citation>
    <scope>NUCLEOTIDE SEQUENCE</scope>
</reference>
<dbReference type="InterPro" id="IPR029058">
    <property type="entry name" value="AB_hydrolase_fold"/>
</dbReference>
<accession>A0A812TU68</accession>
<comment type="caution">
    <text evidence="12">The sequence shown here is derived from an EMBL/GenBank/DDBJ whole genome shotgun (WGS) entry which is preliminary data.</text>
</comment>
<comment type="similarity">
    <text evidence="2">Belongs to the short-chain dehydrogenases/reductases (SDR) family. POR subfamily.</text>
</comment>
<evidence type="ECO:0000313" key="13">
    <source>
        <dbReference type="Proteomes" id="UP000601435"/>
    </source>
</evidence>
<keyword evidence="13" id="KW-1185">Reference proteome</keyword>
<dbReference type="InterPro" id="IPR005979">
    <property type="entry name" value="Prochl_reduct"/>
</dbReference>
<dbReference type="EMBL" id="CAJNJA010025330">
    <property type="protein sequence ID" value="CAE7541071.1"/>
    <property type="molecule type" value="Genomic_DNA"/>
</dbReference>
<keyword evidence="8" id="KW-0560">Oxidoreductase</keyword>
<dbReference type="PANTHER" id="PTHR44419:SF19">
    <property type="entry name" value="PROTOCHLOROPHYLLIDE REDUCTASE A, CHLOROPLASTIC"/>
    <property type="match status" value="1"/>
</dbReference>
<feature type="region of interest" description="Disordered" evidence="10">
    <location>
        <begin position="889"/>
        <end position="911"/>
    </location>
</feature>
<dbReference type="GO" id="GO:0016630">
    <property type="term" value="F:protochlorophyllide reductase activity"/>
    <property type="evidence" value="ECO:0007669"/>
    <property type="project" value="UniProtKB-EC"/>
</dbReference>
<comment type="pathway">
    <text evidence="1">Porphyrin-containing compound metabolism; chlorophyll biosynthesis.</text>
</comment>
<evidence type="ECO:0000256" key="6">
    <source>
        <dbReference type="ARBA" id="ARBA00022801"/>
    </source>
</evidence>
<name>A0A812TU68_9DINO</name>
<dbReference type="Proteomes" id="UP000601435">
    <property type="component" value="Unassembled WGS sequence"/>
</dbReference>
<dbReference type="GO" id="GO:0006508">
    <property type="term" value="P:proteolysis"/>
    <property type="evidence" value="ECO:0007669"/>
    <property type="project" value="InterPro"/>
</dbReference>
<dbReference type="GO" id="GO:0008233">
    <property type="term" value="F:peptidase activity"/>
    <property type="evidence" value="ECO:0007669"/>
    <property type="project" value="InterPro"/>
</dbReference>
<dbReference type="Pfam" id="PF00106">
    <property type="entry name" value="adh_short"/>
    <property type="match status" value="1"/>
</dbReference>
<evidence type="ECO:0000256" key="9">
    <source>
        <dbReference type="ARBA" id="ARBA00023171"/>
    </source>
</evidence>
<dbReference type="PANTHER" id="PTHR44419">
    <property type="entry name" value="PROTOCHLOROPHYLLIDE REDUCTASE C, CHLOROPLASTIC"/>
    <property type="match status" value="1"/>
</dbReference>
<dbReference type="GO" id="GO:0015979">
    <property type="term" value="P:photosynthesis"/>
    <property type="evidence" value="ECO:0007669"/>
    <property type="project" value="UniProtKB-KW"/>
</dbReference>
<protein>
    <recommendedName>
        <fullName evidence="4">protochlorophyllide reductase</fullName>
        <ecNumber evidence="4">1.3.1.33</ecNumber>
    </recommendedName>
</protein>
<dbReference type="PRINTS" id="PR00793">
    <property type="entry name" value="PROAMNOPTASE"/>
</dbReference>
<evidence type="ECO:0000256" key="4">
    <source>
        <dbReference type="ARBA" id="ARBA00012006"/>
    </source>
</evidence>
<dbReference type="UniPathway" id="UPA00668"/>
<feature type="region of interest" description="Disordered" evidence="10">
    <location>
        <begin position="1086"/>
        <end position="1107"/>
    </location>
</feature>
<gene>
    <name evidence="12" type="primary">PORA</name>
    <name evidence="12" type="ORF">SNEC2469_LOCUS15577</name>
</gene>
<evidence type="ECO:0000256" key="5">
    <source>
        <dbReference type="ARBA" id="ARBA00022531"/>
    </source>
</evidence>
<dbReference type="OrthoDB" id="1274115at2759"/>
<dbReference type="InterPro" id="IPR002347">
    <property type="entry name" value="SDR_fam"/>
</dbReference>
<dbReference type="EC" id="1.3.1.33" evidence="4"/>
<proteinExistence type="inferred from homology"/>